<sequence length="68" mass="7455">MPPHQYPRVPHTQAVRYRSISCLIGTHHECTQSAQAAAPVEIPVVYEACSCSCHPMAAAIVNRTDVPR</sequence>
<comment type="caution">
    <text evidence="1">The sequence shown here is derived from an EMBL/GenBank/DDBJ whole genome shotgun (WGS) entry which is preliminary data.</text>
</comment>
<evidence type="ECO:0000313" key="2">
    <source>
        <dbReference type="Proteomes" id="UP001500403"/>
    </source>
</evidence>
<proteinExistence type="predicted"/>
<protein>
    <submittedName>
        <fullName evidence="1">Uncharacterized protein</fullName>
    </submittedName>
</protein>
<organism evidence="1 2">
    <name type="scientific">Streptomyces enissocaesilis</name>
    <dbReference type="NCBI Taxonomy" id="332589"/>
    <lineage>
        <taxon>Bacteria</taxon>
        <taxon>Bacillati</taxon>
        <taxon>Actinomycetota</taxon>
        <taxon>Actinomycetes</taxon>
        <taxon>Kitasatosporales</taxon>
        <taxon>Streptomycetaceae</taxon>
        <taxon>Streptomyces</taxon>
        <taxon>Streptomyces rochei group</taxon>
    </lineage>
</organism>
<accession>A0ABP6K0R3</accession>
<name>A0ABP6K0R3_9ACTN</name>
<evidence type="ECO:0000313" key="1">
    <source>
        <dbReference type="EMBL" id="GAA2959136.1"/>
    </source>
</evidence>
<gene>
    <name evidence="1" type="ORF">GCM10010446_50510</name>
</gene>
<reference evidence="2" key="1">
    <citation type="journal article" date="2019" name="Int. J. Syst. Evol. Microbiol.">
        <title>The Global Catalogue of Microorganisms (GCM) 10K type strain sequencing project: providing services to taxonomists for standard genome sequencing and annotation.</title>
        <authorList>
            <consortium name="The Broad Institute Genomics Platform"/>
            <consortium name="The Broad Institute Genome Sequencing Center for Infectious Disease"/>
            <person name="Wu L."/>
            <person name="Ma J."/>
        </authorList>
    </citation>
    <scope>NUCLEOTIDE SEQUENCE [LARGE SCALE GENOMIC DNA]</scope>
    <source>
        <strain evidence="2">JCM 9088</strain>
    </source>
</reference>
<dbReference type="EMBL" id="BAAAUD010000049">
    <property type="protein sequence ID" value="GAA2959136.1"/>
    <property type="molecule type" value="Genomic_DNA"/>
</dbReference>
<dbReference type="Proteomes" id="UP001500403">
    <property type="component" value="Unassembled WGS sequence"/>
</dbReference>
<keyword evidence="2" id="KW-1185">Reference proteome</keyword>